<protein>
    <submittedName>
        <fullName evidence="1">Uncharacterized protein</fullName>
    </submittedName>
</protein>
<comment type="caution">
    <text evidence="1">The sequence shown here is derived from an EMBL/GenBank/DDBJ whole genome shotgun (WGS) entry which is preliminary data.</text>
</comment>
<dbReference type="EMBL" id="JAGXBM010000001">
    <property type="protein sequence ID" value="MBS3696048.1"/>
    <property type="molecule type" value="Genomic_DNA"/>
</dbReference>
<keyword evidence="2" id="KW-1185">Reference proteome</keyword>
<evidence type="ECO:0000313" key="2">
    <source>
        <dbReference type="Proteomes" id="UP000681586"/>
    </source>
</evidence>
<reference evidence="1 2" key="1">
    <citation type="submission" date="2021-05" db="EMBL/GenBank/DDBJ databases">
        <title>Staphylococcus fleurettii isolated from lake water in First Nation community in Manitoba, Canada.</title>
        <authorList>
            <person name="Bashar S."/>
            <person name="Murdock A."/>
            <person name="Patidar R."/>
            <person name="Golding G."/>
            <person name="Farenhorst A."/>
            <person name="Kumar A."/>
        </authorList>
    </citation>
    <scope>NUCLEOTIDE SEQUENCE [LARGE SCALE GENOMIC DNA]</scope>
    <source>
        <strain evidence="1 2">SF002</strain>
    </source>
</reference>
<organism evidence="1 2">
    <name type="scientific">Mammaliicoccus fleurettii</name>
    <dbReference type="NCBI Taxonomy" id="150056"/>
    <lineage>
        <taxon>Bacteria</taxon>
        <taxon>Bacillati</taxon>
        <taxon>Bacillota</taxon>
        <taxon>Bacilli</taxon>
        <taxon>Bacillales</taxon>
        <taxon>Staphylococcaceae</taxon>
        <taxon>Mammaliicoccus</taxon>
    </lineage>
</organism>
<dbReference type="Proteomes" id="UP000681586">
    <property type="component" value="Unassembled WGS sequence"/>
</dbReference>
<gene>
    <name evidence="1" type="ORF">JJQ58_00960</name>
</gene>
<proteinExistence type="predicted"/>
<evidence type="ECO:0000313" key="1">
    <source>
        <dbReference type="EMBL" id="MBS3696048.1"/>
    </source>
</evidence>
<dbReference type="RefSeq" id="WP_203153458.1">
    <property type="nucleotide sequence ID" value="NZ_JAEPSA010000003.1"/>
</dbReference>
<sequence length="70" mass="8343">MAKVNYEKIWKDHKESKIKKYIKLHNGEQGLITWQASRDLAIELSEMDSRDGTNEFGNVLYDLQMNRERE</sequence>
<accession>A0ABS5MJG9</accession>
<name>A0ABS5MJG9_9STAP</name>